<dbReference type="Pfam" id="PF16976">
    <property type="entry name" value="RcpC"/>
    <property type="match status" value="1"/>
</dbReference>
<dbReference type="RefSeq" id="WP_008909679.1">
    <property type="nucleotide sequence ID" value="NZ_CAKP01000124.1"/>
</dbReference>
<dbReference type="InterPro" id="IPR036779">
    <property type="entry name" value="LysM_dom_sf"/>
</dbReference>
<dbReference type="Pfam" id="PF01476">
    <property type="entry name" value="LysM"/>
    <property type="match status" value="1"/>
</dbReference>
<dbReference type="SMART" id="SM00257">
    <property type="entry name" value="LysM"/>
    <property type="match status" value="1"/>
</dbReference>
<evidence type="ECO:0000313" key="4">
    <source>
        <dbReference type="Proteomes" id="UP000007652"/>
    </source>
</evidence>
<keyword evidence="4" id="KW-1185">Reference proteome</keyword>
<evidence type="ECO:0000313" key="3">
    <source>
        <dbReference type="EMBL" id="CCJ34426.1"/>
    </source>
</evidence>
<dbReference type="Pfam" id="PF08666">
    <property type="entry name" value="SAF"/>
    <property type="match status" value="1"/>
</dbReference>
<dbReference type="AlphaFoldDB" id="I7LI03"/>
<comment type="caution">
    <text evidence="3">The sequence shown here is derived from an EMBL/GenBank/DDBJ whole genome shotgun (WGS) entry which is preliminary data.</text>
</comment>
<dbReference type="InterPro" id="IPR031571">
    <property type="entry name" value="RcpC_dom"/>
</dbReference>
<feature type="domain" description="LysM" evidence="2">
    <location>
        <begin position="249"/>
        <end position="296"/>
    </location>
</feature>
<protein>
    <submittedName>
        <fullName evidence="3">Flp pilus assembly protein RcpC/CpaB</fullName>
    </submittedName>
</protein>
<accession>I7LI03</accession>
<dbReference type="CDD" id="cd11614">
    <property type="entry name" value="SAF_CpaB_FlgA_like"/>
    <property type="match status" value="1"/>
</dbReference>
<dbReference type="Gene3D" id="3.90.1210.10">
    <property type="entry name" value="Antifreeze-like/N-acetylneuraminic acid synthase C-terminal domain"/>
    <property type="match status" value="1"/>
</dbReference>
<name>I7LI03_9CLOT</name>
<dbReference type="EMBL" id="CAKP01000124">
    <property type="protein sequence ID" value="CCJ34426.1"/>
    <property type="molecule type" value="Genomic_DNA"/>
</dbReference>
<dbReference type="InterPro" id="IPR017592">
    <property type="entry name" value="Pilus_assmbl_Flp-typ_CpaB"/>
</dbReference>
<gene>
    <name evidence="3" type="ORF">CAAU_2342</name>
</gene>
<keyword evidence="1" id="KW-1133">Transmembrane helix</keyword>
<dbReference type="SMART" id="SM00858">
    <property type="entry name" value="SAF"/>
    <property type="match status" value="1"/>
</dbReference>
<evidence type="ECO:0000259" key="2">
    <source>
        <dbReference type="PROSITE" id="PS51782"/>
    </source>
</evidence>
<reference evidence="3 4" key="1">
    <citation type="journal article" date="2011" name="J. Bacteriol.">
        <title>Draft genome sequence of Caloramator australicus strain RC3T, a thermoanaerobe from the Great Artesian Basin of Australia.</title>
        <authorList>
            <person name="Ogg C.D."/>
            <person name="Patel B.K.C."/>
        </authorList>
    </citation>
    <scope>NUCLEOTIDE SEQUENCE [LARGE SCALE GENOMIC DNA]</scope>
    <source>
        <strain evidence="3 4">RC3</strain>
    </source>
</reference>
<evidence type="ECO:0000256" key="1">
    <source>
        <dbReference type="SAM" id="Phobius"/>
    </source>
</evidence>
<proteinExistence type="predicted"/>
<dbReference type="PROSITE" id="PS51782">
    <property type="entry name" value="LYSM"/>
    <property type="match status" value="1"/>
</dbReference>
<dbReference type="STRING" id="857293.CAAU_2342"/>
<dbReference type="Proteomes" id="UP000007652">
    <property type="component" value="Unassembled WGS sequence"/>
</dbReference>
<dbReference type="CDD" id="cd00118">
    <property type="entry name" value="LysM"/>
    <property type="match status" value="1"/>
</dbReference>
<dbReference type="eggNOG" id="COG3745">
    <property type="taxonomic scope" value="Bacteria"/>
</dbReference>
<dbReference type="NCBIfam" id="TIGR03177">
    <property type="entry name" value="pilus_cpaB"/>
    <property type="match status" value="1"/>
</dbReference>
<keyword evidence="1" id="KW-0472">Membrane</keyword>
<dbReference type="OrthoDB" id="1757906at2"/>
<sequence>MKGSIKRLILISFIISLMSTIGIYYYINSPKDKEKVKKIKILVAAENISRGTPIEDKMIKEVEVEYSDAFSNYVRDKKSLIGRFAKVTIYKNEPFIFDKLIDKDSSSLSFKLPQNHRAVSVSVTGDTGVSYLLKPGDRVDILVFLKEKMDNDKTRPSITKTIIQDVEVLAIDRNTQDETKTKDDGKVPQSFFVTLSIPNDDVEKLVLAEGVGIIELALRPINSGDRINSKGAVEDNLLNSTSSIIYKTIIYTVKKGDTLRNISRKFYGTPDNYILLKQVNGIKNENLIEPGMKIKVLLPVKE</sequence>
<dbReference type="Gene3D" id="3.10.350.10">
    <property type="entry name" value="LysM domain"/>
    <property type="match status" value="1"/>
</dbReference>
<keyword evidence="1" id="KW-0812">Transmembrane</keyword>
<organism evidence="3 4">
    <name type="scientific">Caloramator australicus RC3</name>
    <dbReference type="NCBI Taxonomy" id="857293"/>
    <lineage>
        <taxon>Bacteria</taxon>
        <taxon>Bacillati</taxon>
        <taxon>Bacillota</taxon>
        <taxon>Clostridia</taxon>
        <taxon>Eubacteriales</taxon>
        <taxon>Clostridiaceae</taxon>
        <taxon>Caloramator</taxon>
    </lineage>
</organism>
<feature type="transmembrane region" description="Helical" evidence="1">
    <location>
        <begin position="7"/>
        <end position="27"/>
    </location>
</feature>
<dbReference type="InterPro" id="IPR013974">
    <property type="entry name" value="SAF"/>
</dbReference>
<dbReference type="SUPFAM" id="SSF54106">
    <property type="entry name" value="LysM domain"/>
    <property type="match status" value="1"/>
</dbReference>
<dbReference type="InterPro" id="IPR018392">
    <property type="entry name" value="LysM"/>
</dbReference>